<dbReference type="CDD" id="cd23823">
    <property type="entry name" value="RWD_GCN2"/>
    <property type="match status" value="1"/>
</dbReference>
<dbReference type="GO" id="GO:0009893">
    <property type="term" value="P:positive regulation of metabolic process"/>
    <property type="evidence" value="ECO:0007669"/>
    <property type="project" value="UniProtKB-ARBA"/>
</dbReference>
<dbReference type="InterPro" id="IPR016135">
    <property type="entry name" value="UBQ-conjugating_enzyme/RWD"/>
</dbReference>
<dbReference type="Pfam" id="PF05773">
    <property type="entry name" value="RWD"/>
    <property type="match status" value="1"/>
</dbReference>
<reference evidence="4" key="1">
    <citation type="submission" date="2016-11" db="UniProtKB">
        <authorList>
            <consortium name="WormBaseParasite"/>
        </authorList>
    </citation>
    <scope>IDENTIFICATION</scope>
</reference>
<dbReference type="FunFam" id="3.10.110.10:FF:000050">
    <property type="entry name" value="eIF-2-alpha kinase GCN2"/>
    <property type="match status" value="1"/>
</dbReference>
<dbReference type="GO" id="GO:0033554">
    <property type="term" value="P:cellular response to stress"/>
    <property type="evidence" value="ECO:0007669"/>
    <property type="project" value="UniProtKB-ARBA"/>
</dbReference>
<sequence>MDSAALAEERASELEALESIYADDFRLLSVDDDGGGASGESSSLASFEIDIRSREVPTGPNGALETAACCLHFEYTPDYPNQAPTFAVLDSQNLTDSDLDSLQSLMETTCEESLGCVMIFSVLAPCKRLCRTCAERLEETRRHAEEARQRQLEEEERRKVVGTPVTPETFGEWRRRFDAEMAVAKAAKAKATGVVAGGGGAKKPTGKELFLADNRFDVSDLQILQEEGGEAVEVDESLFQSLDDLDLEGEVE</sequence>
<dbReference type="InterPro" id="IPR040213">
    <property type="entry name" value="GIR2-like"/>
</dbReference>
<dbReference type="Gene3D" id="6.20.400.10">
    <property type="match status" value="1"/>
</dbReference>
<dbReference type="PROSITE" id="PS50908">
    <property type="entry name" value="RWD"/>
    <property type="match status" value="1"/>
</dbReference>
<dbReference type="AlphaFoldDB" id="A0A1I8F5P5"/>
<dbReference type="SUPFAM" id="SSF54495">
    <property type="entry name" value="UBC-like"/>
    <property type="match status" value="1"/>
</dbReference>
<proteinExistence type="predicted"/>
<feature type="coiled-coil region" evidence="1">
    <location>
        <begin position="130"/>
        <end position="157"/>
    </location>
</feature>
<evidence type="ECO:0000313" key="3">
    <source>
        <dbReference type="Proteomes" id="UP000095280"/>
    </source>
</evidence>
<organism evidence="3 4">
    <name type="scientific">Macrostomum lignano</name>
    <dbReference type="NCBI Taxonomy" id="282301"/>
    <lineage>
        <taxon>Eukaryota</taxon>
        <taxon>Metazoa</taxon>
        <taxon>Spiralia</taxon>
        <taxon>Lophotrochozoa</taxon>
        <taxon>Platyhelminthes</taxon>
        <taxon>Rhabditophora</taxon>
        <taxon>Macrostomorpha</taxon>
        <taxon>Macrostomida</taxon>
        <taxon>Macrostomidae</taxon>
        <taxon>Macrostomum</taxon>
    </lineage>
</organism>
<dbReference type="SMART" id="SM00591">
    <property type="entry name" value="RWD"/>
    <property type="match status" value="1"/>
</dbReference>
<feature type="domain" description="RWD" evidence="2">
    <location>
        <begin position="12"/>
        <end position="133"/>
    </location>
</feature>
<evidence type="ECO:0000256" key="1">
    <source>
        <dbReference type="SAM" id="Coils"/>
    </source>
</evidence>
<accession>A0A1I8F5P5</accession>
<evidence type="ECO:0000313" key="4">
    <source>
        <dbReference type="WBParaSite" id="maker-unitig_21455-snap-gene-0.2-mRNA-1"/>
    </source>
</evidence>
<keyword evidence="1" id="KW-0175">Coiled coil</keyword>
<dbReference type="InterPro" id="IPR006575">
    <property type="entry name" value="RWD_dom"/>
</dbReference>
<dbReference type="Proteomes" id="UP000095280">
    <property type="component" value="Unplaced"/>
</dbReference>
<dbReference type="WBParaSite" id="maker-unitig_21455-snap-gene-0.2-mRNA-1">
    <property type="protein sequence ID" value="maker-unitig_21455-snap-gene-0.2-mRNA-1"/>
    <property type="gene ID" value="maker-unitig_21455-snap-gene-0.2"/>
</dbReference>
<keyword evidence="3" id="KW-1185">Reference proteome</keyword>
<dbReference type="GO" id="GO:0010468">
    <property type="term" value="P:regulation of gene expression"/>
    <property type="evidence" value="ECO:0007669"/>
    <property type="project" value="UniProtKB-ARBA"/>
</dbReference>
<protein>
    <submittedName>
        <fullName evidence="4">RWD domain-containing protein</fullName>
    </submittedName>
</protein>
<evidence type="ECO:0000259" key="2">
    <source>
        <dbReference type="PROSITE" id="PS50908"/>
    </source>
</evidence>
<name>A0A1I8F5P5_9PLAT</name>
<dbReference type="Gene3D" id="3.10.110.10">
    <property type="entry name" value="Ubiquitin Conjugating Enzyme"/>
    <property type="match status" value="1"/>
</dbReference>
<dbReference type="PANTHER" id="PTHR12292">
    <property type="entry name" value="RWD DOMAIN-CONTAINING PROTEIN"/>
    <property type="match status" value="1"/>
</dbReference>
<dbReference type="GO" id="GO:0051246">
    <property type="term" value="P:regulation of protein metabolic process"/>
    <property type="evidence" value="ECO:0007669"/>
    <property type="project" value="UniProtKB-ARBA"/>
</dbReference>